<dbReference type="GeneID" id="96157330"/>
<dbReference type="InterPro" id="IPR025403">
    <property type="entry name" value="TgpA-like_C"/>
</dbReference>
<keyword evidence="2" id="KW-1133">Transmembrane helix</keyword>
<keyword evidence="5" id="KW-1185">Reference proteome</keyword>
<protein>
    <submittedName>
        <fullName evidence="4">DUF4129 domain-containing protein</fullName>
    </submittedName>
</protein>
<gene>
    <name evidence="4" type="ORF">FGF80_14975</name>
</gene>
<dbReference type="KEGG" id="npl:FGF80_14975"/>
<evidence type="ECO:0000313" key="4">
    <source>
        <dbReference type="EMBL" id="QCW04456.1"/>
    </source>
</evidence>
<evidence type="ECO:0000313" key="5">
    <source>
        <dbReference type="Proteomes" id="UP000307562"/>
    </source>
</evidence>
<dbReference type="AlphaFoldDB" id="A0A4P9THS8"/>
<dbReference type="Proteomes" id="UP000307562">
    <property type="component" value="Chromosome"/>
</dbReference>
<accession>A0A4P9THS8</accession>
<organism evidence="4 5">
    <name type="scientific">Natrinema pallidum</name>
    <dbReference type="NCBI Taxonomy" id="69527"/>
    <lineage>
        <taxon>Archaea</taxon>
        <taxon>Methanobacteriati</taxon>
        <taxon>Methanobacteriota</taxon>
        <taxon>Stenosarchaea group</taxon>
        <taxon>Halobacteria</taxon>
        <taxon>Halobacteriales</taxon>
        <taxon>Natrialbaceae</taxon>
        <taxon>Natrinema</taxon>
    </lineage>
</organism>
<evidence type="ECO:0000256" key="2">
    <source>
        <dbReference type="SAM" id="Phobius"/>
    </source>
</evidence>
<feature type="transmembrane region" description="Helical" evidence="2">
    <location>
        <begin position="303"/>
        <end position="326"/>
    </location>
</feature>
<name>A0A4P9THS8_9EURY</name>
<dbReference type="EMBL" id="CP040637">
    <property type="protein sequence ID" value="QCW04456.1"/>
    <property type="molecule type" value="Genomic_DNA"/>
</dbReference>
<keyword evidence="2" id="KW-0812">Transmembrane</keyword>
<evidence type="ECO:0000259" key="3">
    <source>
        <dbReference type="Pfam" id="PF13559"/>
    </source>
</evidence>
<dbReference type="RefSeq" id="WP_138654909.1">
    <property type="nucleotide sequence ID" value="NZ_CP040637.1"/>
</dbReference>
<proteinExistence type="predicted"/>
<feature type="domain" description="Protein-glutamine gamma-glutamyltransferase-like C-terminal" evidence="3">
    <location>
        <begin position="469"/>
        <end position="535"/>
    </location>
</feature>
<reference evidence="5" key="1">
    <citation type="submission" date="2019-05" db="EMBL/GenBank/DDBJ databases">
        <title>Complete Genome Sequence and Methylation Pattern of the Halophilic Archaeon Natrinema pallidum BOL6-1.</title>
        <authorList>
            <person name="DasSarma P."/>
            <person name="DasSarma B.P."/>
            <person name="DasSarma S.L."/>
            <person name="Martinez F.L."/>
            <person name="Guzman D."/>
            <person name="Roberts R.J."/>
            <person name="DasSarma S."/>
        </authorList>
    </citation>
    <scope>NUCLEOTIDE SEQUENCE [LARGE SCALE GENOMIC DNA]</scope>
    <source>
        <strain evidence="5">BOL6-1</strain>
    </source>
</reference>
<keyword evidence="2" id="KW-0472">Membrane</keyword>
<evidence type="ECO:0000256" key="1">
    <source>
        <dbReference type="SAM" id="MobiDB-lite"/>
    </source>
</evidence>
<feature type="compositionally biased region" description="Acidic residues" evidence="1">
    <location>
        <begin position="439"/>
        <end position="452"/>
    </location>
</feature>
<feature type="region of interest" description="Disordered" evidence="1">
    <location>
        <begin position="28"/>
        <end position="74"/>
    </location>
</feature>
<feature type="region of interest" description="Disordered" evidence="1">
    <location>
        <begin position="436"/>
        <end position="460"/>
    </location>
</feature>
<dbReference type="Pfam" id="PF13559">
    <property type="entry name" value="DUF4129"/>
    <property type="match status" value="1"/>
</dbReference>
<sequence>MTRARRLLFVVGCLCCLLAVATALPAADPRLENPGTGGDGDPVAGDWETLEDRPNFSTTPRVDGNESDNEPQSTDGVQIEIEGAVEPGNDVTVNIGVSGFASTKTITVNGAAVATADRIGRATVTVPYAEEMTVGVPEDNRSRTVDVATNATITTHSGAAPARDLEVKATVGETPVTNATVTLDGDAVGMTDEDGEAEVRLPETAGPVDLHVARGPVTGNRTVDVDEPRIEFVSPFLFPGSPAPVQVSADGTGVSNATVSLESGGTATTGSGGRTHVWLPIDDEATVTVSVGEEHATATVGNLYLRLTAVVVFVPGFVIGGVVTYFRLVANAERGRAGGATDLFVALADVFGALADALGALVSGIGQFGWPSISLPTISLPRLEFGGSGREFPSLGPALSSIGRAFVTLPSLGSLGSLGRSSSGGDGSMLAAVFGTRDDESETSNEPADDSPDLAAAPLAPRGPHAEIRAAWHAFLDRLEVDDRETATPGEVARDALAAGFPAENVRQLVAIVRDVEYGGHEASPDRVAAARATARELLAHDPDEEGSE</sequence>